<keyword evidence="2" id="KW-1185">Reference proteome</keyword>
<dbReference type="RefSeq" id="WP_308866808.1">
    <property type="nucleotide sequence ID" value="NZ_JAVFWO010000002.1"/>
</dbReference>
<reference evidence="1 2" key="1">
    <citation type="submission" date="2023-08" db="EMBL/GenBank/DDBJ databases">
        <title>Microbacterium psychrotolerans sp. nov., a psychrotolerant bacterium isolated from soil in Heilongjiang Province, China.</title>
        <authorList>
            <person name="An P."/>
            <person name="Zhao D."/>
            <person name="Xiang H."/>
        </authorList>
    </citation>
    <scope>NUCLEOTIDE SEQUENCE [LARGE SCALE GENOMIC DNA]</scope>
    <source>
        <strain evidence="1 2">QXD-8</strain>
    </source>
</reference>
<evidence type="ECO:0008006" key="3">
    <source>
        <dbReference type="Google" id="ProtNLM"/>
    </source>
</evidence>
<evidence type="ECO:0000313" key="2">
    <source>
        <dbReference type="Proteomes" id="UP001235133"/>
    </source>
</evidence>
<sequence>MNEAAYRDLIERHVEAVLALIRGDAQIANVVFEGDVTGDPGMYVNVWHDTGFYSAHDASDTPVDVEVTFTVHSVGRDRWQAVWASGRVTARVLGVVPQIEGRRCWRIAPAGSVPVARDDDASPLRFIARDRFTLRSTPKPTT</sequence>
<comment type="caution">
    <text evidence="1">The sequence shown here is derived from an EMBL/GenBank/DDBJ whole genome shotgun (WGS) entry which is preliminary data.</text>
</comment>
<accession>A0ABU0YYG0</accession>
<name>A0ABU0YYG0_9MICO</name>
<dbReference type="EMBL" id="JAVFWO010000002">
    <property type="protein sequence ID" value="MDQ7877370.1"/>
    <property type="molecule type" value="Genomic_DNA"/>
</dbReference>
<protein>
    <recommendedName>
        <fullName evidence="3">SnoaL-like domain-containing protein</fullName>
    </recommendedName>
</protein>
<dbReference type="Proteomes" id="UP001235133">
    <property type="component" value="Unassembled WGS sequence"/>
</dbReference>
<organism evidence="1 2">
    <name type="scientific">Microbacterium psychrotolerans</name>
    <dbReference type="NCBI Taxonomy" id="3068321"/>
    <lineage>
        <taxon>Bacteria</taxon>
        <taxon>Bacillati</taxon>
        <taxon>Actinomycetota</taxon>
        <taxon>Actinomycetes</taxon>
        <taxon>Micrococcales</taxon>
        <taxon>Microbacteriaceae</taxon>
        <taxon>Microbacterium</taxon>
    </lineage>
</organism>
<evidence type="ECO:0000313" key="1">
    <source>
        <dbReference type="EMBL" id="MDQ7877370.1"/>
    </source>
</evidence>
<proteinExistence type="predicted"/>
<gene>
    <name evidence="1" type="ORF">Q9R08_05200</name>
</gene>